<evidence type="ECO:0000313" key="4">
    <source>
        <dbReference type="EMBL" id="NNH22659.1"/>
    </source>
</evidence>
<dbReference type="PANTHER" id="PTHR30055:SF226">
    <property type="entry name" value="HTH-TYPE TRANSCRIPTIONAL REGULATOR PKSA"/>
    <property type="match status" value="1"/>
</dbReference>
<dbReference type="EMBL" id="JABEMA010000058">
    <property type="protein sequence ID" value="NNH22659.1"/>
    <property type="molecule type" value="Genomic_DNA"/>
</dbReference>
<dbReference type="PROSITE" id="PS50977">
    <property type="entry name" value="HTH_TETR_2"/>
    <property type="match status" value="1"/>
</dbReference>
<dbReference type="InterPro" id="IPR001647">
    <property type="entry name" value="HTH_TetR"/>
</dbReference>
<dbReference type="Proteomes" id="UP000555552">
    <property type="component" value="Unassembled WGS sequence"/>
</dbReference>
<feature type="DNA-binding region" description="H-T-H motif" evidence="2">
    <location>
        <begin position="31"/>
        <end position="50"/>
    </location>
</feature>
<evidence type="ECO:0000313" key="5">
    <source>
        <dbReference type="Proteomes" id="UP000555552"/>
    </source>
</evidence>
<evidence type="ECO:0000256" key="2">
    <source>
        <dbReference type="PROSITE-ProRule" id="PRU00335"/>
    </source>
</evidence>
<dbReference type="GO" id="GO:0003700">
    <property type="term" value="F:DNA-binding transcription factor activity"/>
    <property type="evidence" value="ECO:0007669"/>
    <property type="project" value="TreeGrafter"/>
</dbReference>
<dbReference type="SUPFAM" id="SSF46689">
    <property type="entry name" value="Homeodomain-like"/>
    <property type="match status" value="1"/>
</dbReference>
<keyword evidence="5" id="KW-1185">Reference proteome</keyword>
<protein>
    <submittedName>
        <fullName evidence="4">TetR family transcriptional regulator</fullName>
    </submittedName>
</protein>
<keyword evidence="1 2" id="KW-0238">DNA-binding</keyword>
<dbReference type="InterPro" id="IPR036271">
    <property type="entry name" value="Tet_transcr_reg_TetR-rel_C_sf"/>
</dbReference>
<dbReference type="InterPro" id="IPR009057">
    <property type="entry name" value="Homeodomain-like_sf"/>
</dbReference>
<proteinExistence type="predicted"/>
<name>A0A849BHN2_9ACTN</name>
<dbReference type="InterPro" id="IPR050109">
    <property type="entry name" value="HTH-type_TetR-like_transc_reg"/>
</dbReference>
<reference evidence="4 5" key="1">
    <citation type="submission" date="2020-05" db="EMBL/GenBank/DDBJ databases">
        <title>MicrobeNet Type strains.</title>
        <authorList>
            <person name="Nicholson A.C."/>
        </authorList>
    </citation>
    <scope>NUCLEOTIDE SEQUENCE [LARGE SCALE GENOMIC DNA]</scope>
    <source>
        <strain evidence="4 5">JCM 14547</strain>
    </source>
</reference>
<accession>A0A849BHN2</accession>
<dbReference type="AlphaFoldDB" id="A0A849BHN2"/>
<dbReference type="Pfam" id="PF00440">
    <property type="entry name" value="TetR_N"/>
    <property type="match status" value="1"/>
</dbReference>
<feature type="domain" description="HTH tetR-type" evidence="3">
    <location>
        <begin position="8"/>
        <end position="68"/>
    </location>
</feature>
<organism evidence="4 5">
    <name type="scientific">Pseudokineococcus marinus</name>
    <dbReference type="NCBI Taxonomy" id="351215"/>
    <lineage>
        <taxon>Bacteria</taxon>
        <taxon>Bacillati</taxon>
        <taxon>Actinomycetota</taxon>
        <taxon>Actinomycetes</taxon>
        <taxon>Kineosporiales</taxon>
        <taxon>Kineosporiaceae</taxon>
        <taxon>Pseudokineococcus</taxon>
    </lineage>
</organism>
<sequence>MSTRRTEPGRRVRLLETVLDLIARDGVAGATYRAVAAAADVPLGSMTYHFPTRDDMLYAAFSHLADTQHARFDQIMAASPDGEDPRERVVDLIVTHGGGYGRDMVLSAELYALAVRDERYRALIQDWMGRSRVSLERHFAPELTPMIDALAEGLVLHSHISTEPFDVDRVRAAVYRLIGPSGDATTP</sequence>
<evidence type="ECO:0000259" key="3">
    <source>
        <dbReference type="PROSITE" id="PS50977"/>
    </source>
</evidence>
<dbReference type="Gene3D" id="1.10.357.10">
    <property type="entry name" value="Tetracycline Repressor, domain 2"/>
    <property type="match status" value="1"/>
</dbReference>
<dbReference type="PANTHER" id="PTHR30055">
    <property type="entry name" value="HTH-TYPE TRANSCRIPTIONAL REGULATOR RUTR"/>
    <property type="match status" value="1"/>
</dbReference>
<gene>
    <name evidence="4" type="ORF">HLB09_06025</name>
</gene>
<dbReference type="GO" id="GO:0000976">
    <property type="term" value="F:transcription cis-regulatory region binding"/>
    <property type="evidence" value="ECO:0007669"/>
    <property type="project" value="TreeGrafter"/>
</dbReference>
<comment type="caution">
    <text evidence="4">The sequence shown here is derived from an EMBL/GenBank/DDBJ whole genome shotgun (WGS) entry which is preliminary data.</text>
</comment>
<evidence type="ECO:0000256" key="1">
    <source>
        <dbReference type="ARBA" id="ARBA00023125"/>
    </source>
</evidence>
<dbReference type="SUPFAM" id="SSF48498">
    <property type="entry name" value="Tetracyclin repressor-like, C-terminal domain"/>
    <property type="match status" value="1"/>
</dbReference>